<keyword evidence="3" id="KW-1185">Reference proteome</keyword>
<evidence type="ECO:0000313" key="3">
    <source>
        <dbReference type="Proteomes" id="UP001139150"/>
    </source>
</evidence>
<keyword evidence="1" id="KW-0472">Membrane</keyword>
<keyword evidence="1" id="KW-1133">Transmembrane helix</keyword>
<feature type="transmembrane region" description="Helical" evidence="1">
    <location>
        <begin position="482"/>
        <end position="505"/>
    </location>
</feature>
<organism evidence="2 3">
    <name type="scientific">Halalkalibacter alkaliphilus</name>
    <dbReference type="NCBI Taxonomy" id="2917993"/>
    <lineage>
        <taxon>Bacteria</taxon>
        <taxon>Bacillati</taxon>
        <taxon>Bacillota</taxon>
        <taxon>Bacilli</taxon>
        <taxon>Bacillales</taxon>
        <taxon>Bacillaceae</taxon>
        <taxon>Halalkalibacter</taxon>
    </lineage>
</organism>
<dbReference type="Proteomes" id="UP001139150">
    <property type="component" value="Unassembled WGS sequence"/>
</dbReference>
<reference evidence="2" key="1">
    <citation type="submission" date="2022-02" db="EMBL/GenBank/DDBJ databases">
        <title>Halalkalibacter sp. nov. isolated from Lonar Lake, India.</title>
        <authorList>
            <person name="Joshi A."/>
            <person name="Thite S."/>
            <person name="Lodha T."/>
        </authorList>
    </citation>
    <scope>NUCLEOTIDE SEQUENCE</scope>
    <source>
        <strain evidence="2">MEB205</strain>
    </source>
</reference>
<keyword evidence="1" id="KW-0812">Transmembrane</keyword>
<accession>A0A9X2CSB9</accession>
<name>A0A9X2CSB9_9BACI</name>
<dbReference type="RefSeq" id="WP_250096247.1">
    <property type="nucleotide sequence ID" value="NZ_JAKRYL010000008.1"/>
</dbReference>
<evidence type="ECO:0000256" key="1">
    <source>
        <dbReference type="SAM" id="Phobius"/>
    </source>
</evidence>
<sequence length="530" mass="62435">MIQIKNPHSRFRLSMKEKFEKKLTEFTVPYIKKIPLDENWKVNSKYIPKVLESARINVEGWEREHISTSKIPQDIDLDLLSVYVAEYIPIEDVDKLNKGLKKLVKNYPFRFQHGQAERVDEFCNQVKKSIHGGRWNNFGFIDLSVEKNVSEVVKNIHIYATHLSSSSIILQFIITPSDEYIRQYKKLIVSDIKEGHSFDLRFKNLLKFWGGKSLSYEIVKNQKLEDLIIELKWRTMKEISKYFPLYFTNKKLIPPSVEVYKVNQNSCTFKHAENEKRSSFWDSIGMDSTFSDISKDGYWQLFSEGRRPHLIDSSLKVICNSTIRREPMYHSLDFQIVYMLEEFANLLLPIMVMREYAVDTSEKVAIQQNKTFSSIKKAKPNYHKLINIRYELERNLQILKRFRNEIGDKYFNRVKSKINTISEFEPSRPRYISMSATEMVVDNTKYIVDKTYEHSQHFAKIIDDTVQLLEIKTNNSLRRRSFALSIITVVLSIAATIFAGLSMFYQLSDEKQSKLINLFSPIINILKFFF</sequence>
<dbReference type="AlphaFoldDB" id="A0A9X2CSB9"/>
<proteinExistence type="predicted"/>
<evidence type="ECO:0000313" key="2">
    <source>
        <dbReference type="EMBL" id="MCL7747343.1"/>
    </source>
</evidence>
<dbReference type="EMBL" id="JAKRYL010000008">
    <property type="protein sequence ID" value="MCL7747343.1"/>
    <property type="molecule type" value="Genomic_DNA"/>
</dbReference>
<protein>
    <submittedName>
        <fullName evidence="2">Uncharacterized protein</fullName>
    </submittedName>
</protein>
<gene>
    <name evidence="2" type="ORF">MF646_09445</name>
</gene>
<comment type="caution">
    <text evidence="2">The sequence shown here is derived from an EMBL/GenBank/DDBJ whole genome shotgun (WGS) entry which is preliminary data.</text>
</comment>